<evidence type="ECO:0000256" key="1">
    <source>
        <dbReference type="ARBA" id="ARBA00001946"/>
    </source>
</evidence>
<name>A0ABU0BYL0_9HYPH</name>
<protein>
    <submittedName>
        <fullName evidence="6">Citrate lyase subunit beta/citryl-CoA lyase</fullName>
        <ecNumber evidence="6">4.1.3.34</ecNumber>
    </submittedName>
</protein>
<dbReference type="PANTHER" id="PTHR32308:SF10">
    <property type="entry name" value="CITRATE LYASE SUBUNIT BETA"/>
    <property type="match status" value="1"/>
</dbReference>
<dbReference type="InterPro" id="IPR040442">
    <property type="entry name" value="Pyrv_kinase-like_dom_sf"/>
</dbReference>
<evidence type="ECO:0000313" key="7">
    <source>
        <dbReference type="Proteomes" id="UP001230207"/>
    </source>
</evidence>
<gene>
    <name evidence="6" type="ORF">QO002_005562</name>
</gene>
<evidence type="ECO:0000256" key="2">
    <source>
        <dbReference type="ARBA" id="ARBA00005568"/>
    </source>
</evidence>
<keyword evidence="7" id="KW-1185">Reference proteome</keyword>
<accession>A0ABU0BYL0</accession>
<sequence length="281" mass="29622">MRFRSLLYVPASSERFIAKAHERGADAIILDLEDSVVPAEKQAARERLLDAVPMAGRNGAKVFVRINSEPGLQKADALAACQAGAFGLYIAKTQSPDQLHILASHVEPIERQIGRDEISFVPLLEDAGAVLEARAIARFRRVVGLATGGEDLAAGMGAEPLPEVLRLPKLMVHLAAKAEGKLSFGTLSTIADYSNLESVGAAAREAKAHGFDGASCIHPSAVSILNAAFSPSVERIAWARTVVEAAAAAEAGGRGAFVLDGTMVDAPIVARARRILDEVSQ</sequence>
<evidence type="ECO:0000313" key="6">
    <source>
        <dbReference type="EMBL" id="MDQ0323356.1"/>
    </source>
</evidence>
<dbReference type="Proteomes" id="UP001230207">
    <property type="component" value="Unassembled WGS sequence"/>
</dbReference>
<evidence type="ECO:0000256" key="3">
    <source>
        <dbReference type="ARBA" id="ARBA00022723"/>
    </source>
</evidence>
<dbReference type="SUPFAM" id="SSF51621">
    <property type="entry name" value="Phosphoenolpyruvate/pyruvate domain"/>
    <property type="match status" value="1"/>
</dbReference>
<dbReference type="Pfam" id="PF03328">
    <property type="entry name" value="HpcH_HpaI"/>
    <property type="match status" value="1"/>
</dbReference>
<dbReference type="PANTHER" id="PTHR32308">
    <property type="entry name" value="LYASE BETA SUBUNIT, PUTATIVE (AFU_ORTHOLOGUE AFUA_4G13030)-RELATED"/>
    <property type="match status" value="1"/>
</dbReference>
<dbReference type="GO" id="GO:0008816">
    <property type="term" value="F:citryl-CoA lyase activity"/>
    <property type="evidence" value="ECO:0007669"/>
    <property type="project" value="UniProtKB-EC"/>
</dbReference>
<comment type="caution">
    <text evidence="6">The sequence shown here is derived from an EMBL/GenBank/DDBJ whole genome shotgun (WGS) entry which is preliminary data.</text>
</comment>
<reference evidence="6 7" key="1">
    <citation type="submission" date="2023-07" db="EMBL/GenBank/DDBJ databases">
        <title>Genomic Encyclopedia of Type Strains, Phase IV (KMG-IV): sequencing the most valuable type-strain genomes for metagenomic binning, comparative biology and taxonomic classification.</title>
        <authorList>
            <person name="Goeker M."/>
        </authorList>
    </citation>
    <scope>NUCLEOTIDE SEQUENCE [LARGE SCALE GENOMIC DNA]</scope>
    <source>
        <strain evidence="6 7">DSM 1112</strain>
    </source>
</reference>
<dbReference type="InterPro" id="IPR011206">
    <property type="entry name" value="Citrate_lyase_beta/mcl1/mcl2"/>
</dbReference>
<keyword evidence="6" id="KW-0456">Lyase</keyword>
<evidence type="ECO:0000259" key="5">
    <source>
        <dbReference type="Pfam" id="PF03328"/>
    </source>
</evidence>
<dbReference type="EC" id="4.1.3.34" evidence="6"/>
<keyword evidence="3" id="KW-0479">Metal-binding</keyword>
<dbReference type="RefSeq" id="WP_307235850.1">
    <property type="nucleotide sequence ID" value="NZ_JAUSVF010000003.1"/>
</dbReference>
<comment type="similarity">
    <text evidence="2">Belongs to the HpcH/HpaI aldolase family.</text>
</comment>
<evidence type="ECO:0000256" key="4">
    <source>
        <dbReference type="ARBA" id="ARBA00022842"/>
    </source>
</evidence>
<dbReference type="PIRSF" id="PIRSF015582">
    <property type="entry name" value="Cit_lyase_B"/>
    <property type="match status" value="1"/>
</dbReference>
<dbReference type="Gene3D" id="3.20.20.60">
    <property type="entry name" value="Phosphoenolpyruvate-binding domains"/>
    <property type="match status" value="1"/>
</dbReference>
<feature type="domain" description="HpcH/HpaI aldolase/citrate lyase" evidence="5">
    <location>
        <begin position="4"/>
        <end position="219"/>
    </location>
</feature>
<comment type="cofactor">
    <cofactor evidence="1">
        <name>Mg(2+)</name>
        <dbReference type="ChEBI" id="CHEBI:18420"/>
    </cofactor>
</comment>
<dbReference type="InterPro" id="IPR015813">
    <property type="entry name" value="Pyrv/PenolPyrv_kinase-like_dom"/>
</dbReference>
<dbReference type="EMBL" id="JAUSVF010000003">
    <property type="protein sequence ID" value="MDQ0323356.1"/>
    <property type="molecule type" value="Genomic_DNA"/>
</dbReference>
<organism evidence="6 7">
    <name type="scientific">Pararhizobium capsulatum DSM 1112</name>
    <dbReference type="NCBI Taxonomy" id="1121113"/>
    <lineage>
        <taxon>Bacteria</taxon>
        <taxon>Pseudomonadati</taxon>
        <taxon>Pseudomonadota</taxon>
        <taxon>Alphaproteobacteria</taxon>
        <taxon>Hyphomicrobiales</taxon>
        <taxon>Rhizobiaceae</taxon>
        <taxon>Rhizobium/Agrobacterium group</taxon>
        <taxon>Pararhizobium</taxon>
    </lineage>
</organism>
<proteinExistence type="inferred from homology"/>
<dbReference type="InterPro" id="IPR005000">
    <property type="entry name" value="Aldolase/citrate-lyase_domain"/>
</dbReference>
<keyword evidence="4" id="KW-0460">Magnesium</keyword>